<evidence type="ECO:0000256" key="1">
    <source>
        <dbReference type="ARBA" id="ARBA00004141"/>
    </source>
</evidence>
<feature type="transmembrane region" description="Helical" evidence="6">
    <location>
        <begin position="12"/>
        <end position="34"/>
    </location>
</feature>
<dbReference type="PANTHER" id="PTHR19282:SF544">
    <property type="entry name" value="TETRASPANIN"/>
    <property type="match status" value="1"/>
</dbReference>
<dbReference type="Gene3D" id="1.10.1450.10">
    <property type="entry name" value="Tetraspanin"/>
    <property type="match status" value="1"/>
</dbReference>
<evidence type="ECO:0000256" key="2">
    <source>
        <dbReference type="ARBA" id="ARBA00022692"/>
    </source>
</evidence>
<gene>
    <name evidence="8" type="primary">LOC115881892</name>
</gene>
<evidence type="ECO:0000256" key="3">
    <source>
        <dbReference type="ARBA" id="ARBA00022989"/>
    </source>
</evidence>
<dbReference type="OrthoDB" id="6239677at2759"/>
<name>A0A6J2XXT3_SITOR</name>
<dbReference type="InterPro" id="IPR018499">
    <property type="entry name" value="Tetraspanin/Peripherin"/>
</dbReference>
<feature type="compositionally biased region" description="Low complexity" evidence="5">
    <location>
        <begin position="252"/>
        <end position="266"/>
    </location>
</feature>
<dbReference type="Proteomes" id="UP000504635">
    <property type="component" value="Unplaced"/>
</dbReference>
<organism evidence="7 8">
    <name type="scientific">Sitophilus oryzae</name>
    <name type="common">Rice weevil</name>
    <name type="synonym">Curculio oryzae</name>
    <dbReference type="NCBI Taxonomy" id="7048"/>
    <lineage>
        <taxon>Eukaryota</taxon>
        <taxon>Metazoa</taxon>
        <taxon>Ecdysozoa</taxon>
        <taxon>Arthropoda</taxon>
        <taxon>Hexapoda</taxon>
        <taxon>Insecta</taxon>
        <taxon>Pterygota</taxon>
        <taxon>Neoptera</taxon>
        <taxon>Endopterygota</taxon>
        <taxon>Coleoptera</taxon>
        <taxon>Polyphaga</taxon>
        <taxon>Cucujiformia</taxon>
        <taxon>Curculionidae</taxon>
        <taxon>Dryophthorinae</taxon>
        <taxon>Sitophilus</taxon>
    </lineage>
</organism>
<comment type="subcellular location">
    <subcellularLocation>
        <location evidence="1">Membrane</location>
        <topology evidence="1">Multi-pass membrane protein</topology>
    </subcellularLocation>
</comment>
<dbReference type="CDD" id="cd03127">
    <property type="entry name" value="tetraspanin_LEL"/>
    <property type="match status" value="1"/>
</dbReference>
<evidence type="ECO:0000256" key="6">
    <source>
        <dbReference type="SAM" id="Phobius"/>
    </source>
</evidence>
<dbReference type="Pfam" id="PF00335">
    <property type="entry name" value="Tetraspanin"/>
    <property type="match status" value="1"/>
</dbReference>
<dbReference type="SUPFAM" id="SSF48652">
    <property type="entry name" value="Tetraspanin"/>
    <property type="match status" value="1"/>
</dbReference>
<feature type="transmembrane region" description="Helical" evidence="6">
    <location>
        <begin position="182"/>
        <end position="208"/>
    </location>
</feature>
<dbReference type="InterPro" id="IPR008952">
    <property type="entry name" value="Tetraspanin_EC2_sf"/>
</dbReference>
<evidence type="ECO:0000313" key="7">
    <source>
        <dbReference type="Proteomes" id="UP000504635"/>
    </source>
</evidence>
<reference evidence="8" key="1">
    <citation type="submission" date="2025-08" db="UniProtKB">
        <authorList>
            <consortium name="RefSeq"/>
        </authorList>
    </citation>
    <scope>IDENTIFICATION</scope>
    <source>
        <tissue evidence="8">Gonads</tissue>
    </source>
</reference>
<feature type="region of interest" description="Disordered" evidence="5">
    <location>
        <begin position="248"/>
        <end position="277"/>
    </location>
</feature>
<keyword evidence="4 6" id="KW-0472">Membrane</keyword>
<dbReference type="GO" id="GO:0005886">
    <property type="term" value="C:plasma membrane"/>
    <property type="evidence" value="ECO:0007669"/>
    <property type="project" value="TreeGrafter"/>
</dbReference>
<dbReference type="PROSITE" id="PS51257">
    <property type="entry name" value="PROKAR_LIPOPROTEIN"/>
    <property type="match status" value="1"/>
</dbReference>
<keyword evidence="7" id="KW-1185">Reference proteome</keyword>
<evidence type="ECO:0000256" key="4">
    <source>
        <dbReference type="ARBA" id="ARBA00023136"/>
    </source>
</evidence>
<proteinExistence type="predicted"/>
<protein>
    <submittedName>
        <fullName evidence="8">Leukocyte surface antigen CD53-like</fullName>
    </submittedName>
</protein>
<sequence>MVSLKAKEIFCTVYSGLLFVSGLILIGCSAYFLFKLFYHYTFIPSSSIGPFFTIFVLGIVHLFLTWLGVKGPPREHNFHIILFMVFTIILLVSEFAVGIWSVILWDEVEIGSIDLMTKSFQNYDKKIKYWNKLQHQLQCCGMIGTGDYNNQTIPSSCYLDSQKINLATVGCRLPLIRYTKRILIDGVIIGFVCAAFQGLGFFAFYSFFKTLRVERTERAARRAAMQREMSVASGGIQTQVYIPVGSAPPPSGAASGGEPASVAAPSEGDKGPSTPPFKFLQNVLSYY</sequence>
<dbReference type="InParanoid" id="A0A6J2XXT3"/>
<evidence type="ECO:0000256" key="5">
    <source>
        <dbReference type="SAM" id="MobiDB-lite"/>
    </source>
</evidence>
<feature type="transmembrane region" description="Helical" evidence="6">
    <location>
        <begin position="81"/>
        <end position="105"/>
    </location>
</feature>
<dbReference type="AlphaFoldDB" id="A0A6J2XXT3"/>
<dbReference type="PANTHER" id="PTHR19282">
    <property type="entry name" value="TETRASPANIN"/>
    <property type="match status" value="1"/>
</dbReference>
<dbReference type="GeneID" id="115881892"/>
<keyword evidence="3 6" id="KW-1133">Transmembrane helix</keyword>
<accession>A0A6J2XXT3</accession>
<keyword evidence="2 6" id="KW-0812">Transmembrane</keyword>
<feature type="transmembrane region" description="Helical" evidence="6">
    <location>
        <begin position="46"/>
        <end position="69"/>
    </location>
</feature>
<dbReference type="KEGG" id="soy:115881892"/>
<dbReference type="RefSeq" id="XP_030755474.1">
    <property type="nucleotide sequence ID" value="XM_030899614.1"/>
</dbReference>
<evidence type="ECO:0000313" key="8">
    <source>
        <dbReference type="RefSeq" id="XP_030755474.1"/>
    </source>
</evidence>